<organism evidence="1 2">
    <name type="scientific">Citricoccus nitrophenolicus</name>
    <dbReference type="NCBI Taxonomy" id="863575"/>
    <lineage>
        <taxon>Bacteria</taxon>
        <taxon>Bacillati</taxon>
        <taxon>Actinomycetota</taxon>
        <taxon>Actinomycetes</taxon>
        <taxon>Micrococcales</taxon>
        <taxon>Micrococcaceae</taxon>
        <taxon>Citricoccus</taxon>
    </lineage>
</organism>
<reference evidence="1 2" key="1">
    <citation type="submission" date="2024-05" db="EMBL/GenBank/DDBJ databases">
        <authorList>
            <person name="Yi C."/>
        </authorList>
    </citation>
    <scope>NUCLEOTIDE SEQUENCE [LARGE SCALE GENOMIC DNA]</scope>
    <source>
        <strain evidence="1 2">XS13</strain>
    </source>
</reference>
<protein>
    <recommendedName>
        <fullName evidence="3">Transposase</fullName>
    </recommendedName>
</protein>
<name>A0ABV0IMG6_9MICC</name>
<comment type="caution">
    <text evidence="1">The sequence shown here is derived from an EMBL/GenBank/DDBJ whole genome shotgun (WGS) entry which is preliminary data.</text>
</comment>
<dbReference type="Proteomes" id="UP001484097">
    <property type="component" value="Unassembled WGS sequence"/>
</dbReference>
<dbReference type="EMBL" id="JBDXMX010000021">
    <property type="protein sequence ID" value="MEO9249359.1"/>
    <property type="molecule type" value="Genomic_DNA"/>
</dbReference>
<evidence type="ECO:0008006" key="3">
    <source>
        <dbReference type="Google" id="ProtNLM"/>
    </source>
</evidence>
<sequence>PVPAERRSAARITIRAPTPDVRVLGVPPFTHVGCGCVRWWILERDDQIAHRRNRPGRPVDFGEQQRARYRGRHVVERCFNRLKQWRGIALRSDKTAGS</sequence>
<feature type="non-terminal residue" evidence="1">
    <location>
        <position position="1"/>
    </location>
</feature>
<evidence type="ECO:0000313" key="1">
    <source>
        <dbReference type="EMBL" id="MEO9249359.1"/>
    </source>
</evidence>
<keyword evidence="2" id="KW-1185">Reference proteome</keyword>
<accession>A0ABV0IMG6</accession>
<proteinExistence type="predicted"/>
<gene>
    <name evidence="1" type="ORF">ABDK96_16920</name>
</gene>
<evidence type="ECO:0000313" key="2">
    <source>
        <dbReference type="Proteomes" id="UP001484097"/>
    </source>
</evidence>